<feature type="region of interest" description="Disordered" evidence="1">
    <location>
        <begin position="18"/>
        <end position="385"/>
    </location>
</feature>
<evidence type="ECO:0000256" key="1">
    <source>
        <dbReference type="SAM" id="MobiDB-lite"/>
    </source>
</evidence>
<evidence type="ECO:0000313" key="2">
    <source>
        <dbReference type="EMBL" id="KAK3176943.1"/>
    </source>
</evidence>
<feature type="region of interest" description="Disordered" evidence="1">
    <location>
        <begin position="401"/>
        <end position="438"/>
    </location>
</feature>
<accession>A0AAD9ZEC0</accession>
<feature type="compositionally biased region" description="Basic and acidic residues" evidence="1">
    <location>
        <begin position="170"/>
        <end position="212"/>
    </location>
</feature>
<feature type="compositionally biased region" description="Basic and acidic residues" evidence="1">
    <location>
        <begin position="76"/>
        <end position="91"/>
    </location>
</feature>
<dbReference type="Proteomes" id="UP001276659">
    <property type="component" value="Unassembled WGS sequence"/>
</dbReference>
<gene>
    <name evidence="2" type="ORF">OEA41_008269</name>
</gene>
<protein>
    <submittedName>
        <fullName evidence="2">Uncharacterized protein</fullName>
    </submittedName>
</protein>
<organism evidence="2 3">
    <name type="scientific">Lepraria neglecta</name>
    <dbReference type="NCBI Taxonomy" id="209136"/>
    <lineage>
        <taxon>Eukaryota</taxon>
        <taxon>Fungi</taxon>
        <taxon>Dikarya</taxon>
        <taxon>Ascomycota</taxon>
        <taxon>Pezizomycotina</taxon>
        <taxon>Lecanoromycetes</taxon>
        <taxon>OSLEUM clade</taxon>
        <taxon>Lecanoromycetidae</taxon>
        <taxon>Lecanorales</taxon>
        <taxon>Lecanorineae</taxon>
        <taxon>Stereocaulaceae</taxon>
        <taxon>Lepraria</taxon>
    </lineage>
</organism>
<feature type="compositionally biased region" description="Basic and acidic residues" evidence="1">
    <location>
        <begin position="235"/>
        <end position="363"/>
    </location>
</feature>
<feature type="compositionally biased region" description="Basic and acidic residues" evidence="1">
    <location>
        <begin position="45"/>
        <end position="60"/>
    </location>
</feature>
<dbReference type="EMBL" id="JASNWA010000004">
    <property type="protein sequence ID" value="KAK3176943.1"/>
    <property type="molecule type" value="Genomic_DNA"/>
</dbReference>
<name>A0AAD9ZEC0_9LECA</name>
<sequence length="438" mass="52520">MLSQMCTIELYEIVHPDGTREPGEQLVNCRQGTPSQPCRNTQRRNTFEERPAVAERRTGEIRGAAGPRYNVNTHPGSERPRSRREDRERPKGLFASLFEAFKPGSSKSVKPNGKKVFVKNRRKLPLQDNRPATVYYPPRAPTPPQYYSPQAAEPAAMPNRPLSPEIIPIEPRRKDRHREPDRRPRERDREPRPQRRTTRPVDIHHAGNHDDSSSPPKASRRHQRKSRSLSPVSRYEAEKREVLERERRQHEERVARQEQDARERAIRLERYERRERAREEAQRRIEFEERRRIESAERARRRQEQEDRERDRARDRARDQERDQARARQEREDIDRIRAAERARRLREENNRRAEQERLDRLRGAGIPRRPRQEPAVRYGENMGDRGERFIRESIERERRRPPMAYNRYAGDGLRRRNTVDGVPRRSRYGEERPWHSR</sequence>
<keyword evidence="3" id="KW-1185">Reference proteome</keyword>
<feature type="compositionally biased region" description="Basic residues" evidence="1">
    <location>
        <begin position="218"/>
        <end position="227"/>
    </location>
</feature>
<evidence type="ECO:0000313" key="3">
    <source>
        <dbReference type="Proteomes" id="UP001276659"/>
    </source>
</evidence>
<proteinExistence type="predicted"/>
<feature type="compositionally biased region" description="Basic and acidic residues" evidence="1">
    <location>
        <begin position="428"/>
        <end position="438"/>
    </location>
</feature>
<comment type="caution">
    <text evidence="2">The sequence shown here is derived from an EMBL/GenBank/DDBJ whole genome shotgun (WGS) entry which is preliminary data.</text>
</comment>
<feature type="compositionally biased region" description="Basic residues" evidence="1">
    <location>
        <begin position="112"/>
        <end position="124"/>
    </location>
</feature>
<reference evidence="2" key="1">
    <citation type="submission" date="2022-11" db="EMBL/GenBank/DDBJ databases">
        <title>Chromosomal genome sequence assembly and mating type (MAT) locus characterization of the leprose asexual lichenized fungus Lepraria neglecta (Nyl.) Erichsen.</title>
        <authorList>
            <person name="Allen J.L."/>
            <person name="Pfeffer B."/>
        </authorList>
    </citation>
    <scope>NUCLEOTIDE SEQUENCE</scope>
    <source>
        <strain evidence="2">Allen 5258</strain>
    </source>
</reference>
<feature type="compositionally biased region" description="Polar residues" evidence="1">
    <location>
        <begin position="28"/>
        <end position="44"/>
    </location>
</feature>
<dbReference type="AlphaFoldDB" id="A0AAD9ZEC0"/>